<evidence type="ECO:0000313" key="1">
    <source>
        <dbReference type="EMBL" id="KKL87748.1"/>
    </source>
</evidence>
<sequence>MRQVERTHKRLGNLVAFALTASVARKCMMVVAPAGTGKTVASKIVMGLLPQSKVFDSVTRSSMAAIKELFQDYSGLLVVDDMGKVDTLYSRIATATTFAELCYSGFIEKHTISSHVSISGFIGSAWLGIQPIILGQVIASGEWEAVIMDKTIRYYHLYRPLAPNRTLPSVYIGEPLALDDVGKVKTGGEGWEELAEMMTCQWSDARLMEHLTDLVRAVAAWDGRPEVERQDWVLLAELLRPCSIEAEVVTKLSFEADRLLNSNLLAMLVEIASWEHLTVARIARDYKLNDQAIFQALRRMPDYFLIEAIGPKTIGWTPKVVKILEKAGVPRRAPQKAVEPNLSGQSGG</sequence>
<dbReference type="AlphaFoldDB" id="A0A0F9FNE7"/>
<gene>
    <name evidence="1" type="ORF">LCGC14_1931600</name>
</gene>
<dbReference type="EMBL" id="LAZR01020750">
    <property type="protein sequence ID" value="KKL87748.1"/>
    <property type="molecule type" value="Genomic_DNA"/>
</dbReference>
<name>A0A0F9FNE7_9ZZZZ</name>
<accession>A0A0F9FNE7</accession>
<organism evidence="1">
    <name type="scientific">marine sediment metagenome</name>
    <dbReference type="NCBI Taxonomy" id="412755"/>
    <lineage>
        <taxon>unclassified sequences</taxon>
        <taxon>metagenomes</taxon>
        <taxon>ecological metagenomes</taxon>
    </lineage>
</organism>
<comment type="caution">
    <text evidence="1">The sequence shown here is derived from an EMBL/GenBank/DDBJ whole genome shotgun (WGS) entry which is preliminary data.</text>
</comment>
<protein>
    <submittedName>
        <fullName evidence="1">Uncharacterized protein</fullName>
    </submittedName>
</protein>
<proteinExistence type="predicted"/>
<reference evidence="1" key="1">
    <citation type="journal article" date="2015" name="Nature">
        <title>Complex archaea that bridge the gap between prokaryotes and eukaryotes.</title>
        <authorList>
            <person name="Spang A."/>
            <person name="Saw J.H."/>
            <person name="Jorgensen S.L."/>
            <person name="Zaremba-Niedzwiedzka K."/>
            <person name="Martijn J."/>
            <person name="Lind A.E."/>
            <person name="van Eijk R."/>
            <person name="Schleper C."/>
            <person name="Guy L."/>
            <person name="Ettema T.J."/>
        </authorList>
    </citation>
    <scope>NUCLEOTIDE SEQUENCE</scope>
</reference>